<reference evidence="1" key="1">
    <citation type="submission" date="2015-12" db="EMBL/GenBank/DDBJ databases">
        <title>Update maize B73 reference genome by single molecule sequencing technologies.</title>
        <authorList>
            <consortium name="Maize Genome Sequencing Project"/>
            <person name="Ware D."/>
        </authorList>
    </citation>
    <scope>NUCLEOTIDE SEQUENCE [LARGE SCALE GENOMIC DNA]</scope>
    <source>
        <tissue evidence="1">Seedling</tissue>
    </source>
</reference>
<protein>
    <submittedName>
        <fullName evidence="1">Uncharacterized protein</fullName>
    </submittedName>
</protein>
<organism evidence="1">
    <name type="scientific">Zea mays</name>
    <name type="common">Maize</name>
    <dbReference type="NCBI Taxonomy" id="4577"/>
    <lineage>
        <taxon>Eukaryota</taxon>
        <taxon>Viridiplantae</taxon>
        <taxon>Streptophyta</taxon>
        <taxon>Embryophyta</taxon>
        <taxon>Tracheophyta</taxon>
        <taxon>Spermatophyta</taxon>
        <taxon>Magnoliopsida</taxon>
        <taxon>Liliopsida</taxon>
        <taxon>Poales</taxon>
        <taxon>Poaceae</taxon>
        <taxon>PACMAD clade</taxon>
        <taxon>Panicoideae</taxon>
        <taxon>Andropogonodae</taxon>
        <taxon>Andropogoneae</taxon>
        <taxon>Tripsacinae</taxon>
        <taxon>Zea</taxon>
    </lineage>
</organism>
<accession>A0A1D6F566</accession>
<proteinExistence type="predicted"/>
<evidence type="ECO:0000313" key="1">
    <source>
        <dbReference type="EMBL" id="ONM26437.1"/>
    </source>
</evidence>
<dbReference type="InParanoid" id="A0A1D6F566"/>
<dbReference type="EMBL" id="CM007648">
    <property type="protein sequence ID" value="ONM26437.1"/>
    <property type="molecule type" value="Genomic_DNA"/>
</dbReference>
<sequence length="26" mass="2947">MQTCMRCYCVGTVHCSVYLHGTLNVQ</sequence>
<dbReference type="AlphaFoldDB" id="A0A1D6F566"/>
<name>A0A1D6F566_MAIZE</name>
<gene>
    <name evidence="1" type="ORF">ZEAMMB73_Zm00001d007283</name>
</gene>